<reference evidence="2" key="1">
    <citation type="submission" date="2020-05" db="EMBL/GenBank/DDBJ databases">
        <title>Phylogenomic resolution of chytrid fungi.</title>
        <authorList>
            <person name="Stajich J.E."/>
            <person name="Amses K."/>
            <person name="Simmons R."/>
            <person name="Seto K."/>
            <person name="Myers J."/>
            <person name="Bonds A."/>
            <person name="Quandt C.A."/>
            <person name="Barry K."/>
            <person name="Liu P."/>
            <person name="Grigoriev I."/>
            <person name="Longcore J.E."/>
            <person name="James T.Y."/>
        </authorList>
    </citation>
    <scope>NUCLEOTIDE SEQUENCE</scope>
    <source>
        <strain evidence="2">JEL0513</strain>
    </source>
</reference>
<dbReference type="GO" id="GO:0060271">
    <property type="term" value="P:cilium assembly"/>
    <property type="evidence" value="ECO:0007669"/>
    <property type="project" value="TreeGrafter"/>
</dbReference>
<keyword evidence="3" id="KW-1185">Reference proteome</keyword>
<dbReference type="PANTHER" id="PTHR33487:SF1">
    <property type="entry name" value="CILIA- AND FLAGELLA-ASSOCIATED PROTEIN 54"/>
    <property type="match status" value="1"/>
</dbReference>
<organism evidence="2 3">
    <name type="scientific">Physocladia obscura</name>
    <dbReference type="NCBI Taxonomy" id="109957"/>
    <lineage>
        <taxon>Eukaryota</taxon>
        <taxon>Fungi</taxon>
        <taxon>Fungi incertae sedis</taxon>
        <taxon>Chytridiomycota</taxon>
        <taxon>Chytridiomycota incertae sedis</taxon>
        <taxon>Chytridiomycetes</taxon>
        <taxon>Chytridiales</taxon>
        <taxon>Chytriomycetaceae</taxon>
        <taxon>Physocladia</taxon>
    </lineage>
</organism>
<proteinExistence type="predicted"/>
<dbReference type="EMBL" id="JADGJH010000924">
    <property type="protein sequence ID" value="KAJ3120926.1"/>
    <property type="molecule type" value="Genomic_DNA"/>
</dbReference>
<name>A0AAD5XD37_9FUNG</name>
<comment type="caution">
    <text evidence="2">The sequence shown here is derived from an EMBL/GenBank/DDBJ whole genome shotgun (WGS) entry which is preliminary data.</text>
</comment>
<sequence length="2954" mass="335056">MSFIANHRNHVPPFESFAAAVNKAKKTKVKFVTREIAAIPHADLPSAKLELLDPLLGRMTVSTLTDIFETEISHCLKAMHLFSNPENASHNSNNNSSRTRRRRLIISQFQKCWDQYTSHLPKEIMNTRLVQVGETLLLHIEGFHDVADAFCFRRYLQEKIRLSHEELELEQDHQVGRVSVLKGRRREENLLMEISSVLAGDDESSSNKKLSPKEIELIRRCQYGQVISELIGLFVIDLTLQSIEIRKRVETTLEKILGIVKETARKASQEWLAFEGFKYISMIVDNLWKTELEQSYILNFHVDALSCIEKCSSVLNFDNLDLLMRIYSEIFSKYLNFGNLDEARDLLTRCTKNVTTFLRVPDANAPQPNDEKIAARSAYKILNDMLFLLEIREIAAGEMRTSKRNPDENILKFREIEQFLDPVSVAGKHARFSKPFEMDTIATFSTSQKKPFLPIAQNLHYEGINIKKVKPVGYKQKPLSSELKKLLVFSHHSTTAKFKIQAPEDLILADENSISESAVENKTTINQENQTLFENRFFASVVDGGVKIKKAITKPGKKGKGTGTIVETEFQRTGRLILTDLLHLLRHFDGDQEKLRIVSEALSTFSYDSNNSTTSDDKLHRTPSRSEKNRAYEILLDIGFELLMSQEETLTVKGGLVSSLAGEVEMLESTLMLKVGRMPTLREISGIIQTRALKRFHQIDMLKICRQLFNAAQWERFAVIGQILEHQMAENGVHLQTEQQAKTSAELTLRASLINFQKLWYSARKVLFDESVEFSGSAKDLRLRQLNIPTAVHEAAITLLHSMSNGLEFFIEELPRFFLDCIKQLSLFIEPFVKEYMAMSDDELKHEISKDDAIIIILKCVHLILSEFPGKNVELGIESSMQLANILERSDRLGEAITILQQIASKITECRRKNGDGIINSEIIANFGGIHDGRFVKFGKFSDNIGEQDKSRLKLACLEIEIYQELFRCEMKNSQKEFLTLKTKEKFEKMKKLKFKLNDVLNDHRIRTNGYLILDNLVLTAIFLFVNAFFDNNLSLIEKHKLFVEAASSLEKQHKIEKLHLNEKLHSSNSKNSAMKCPPPTILRRSPNSVTLRPNHMVSDTGHLLVPTSYQAFCKEYGSGMVALNDADYLGTGESIKYSENTEITISGLDSNKKYLFAVAAYDESGQLMGRGIGDCSKGITTAYPLPLAVCWAKLSVCCDEALTALASEEFTGVAFPPVFSLYEYNMKMASQDLLHLFVKSIHQKVSRSFATVKPTVHFSPNGTIGVKESHILRLKCCRNLLVALEISKCLKNYELLMETLVKITSSVLPFFEYDLEQPFARLISWKEFTYTVKICEKSLRYLNVRVGLYDNSIVNSAAIELKWTGSRELGIRIGVLFRNFKASFDFGKKVFGSVNYFERDLLYIYGSRYLEITTKCAQWSFSRGNVDYSIKICTEVLEWISVRNRFLTSAWDIMEEGENKAKDLILQKKKKYLFVEKKASLTDFLDTKDERKSRTRRRKAKNLNSLVDGGVPISKLKEMIEYNEVTPSIPNHGEGSTSRPTSRERSPSRSRSPSADQSIKDQNDTSLELRGIKRKRKKITEKIQLLTSLTVEHREKLEESVKCLDNELARLWKYHRFSQRLRTIIMHESRWKSQMALVLGFSQLKKIDSDTFEFKNTLLWKAFFISGEYLMEMLTSENVHVQTSDIDEELASRRLDLKTHQATLGIGNSLLPVFNLDQLSKNVFIVSWTNAFNETEHCNVDLAWSAKFLIFGFDLMILAGSLKRVVPPEVALKFLSKFTEAFESYNFTLKMSKSLMDSQVIERTGSIKNAFLAGINIIKYSELGQIYDIDQRRNLLLLSYKLISSILTESVQHPVNDLEYANYQPICIIPLLDIFSDRFVLDPIFVSDCLRILASELLSWHYLNEALIISSIIGFIGVEILMDDTIYALSMLLKAKILIELGYVQSAMQKMLSVMNGNALLQNLGNLSQLDCTFEPYDSIFSESNWQQLKVLSETELNNVSKKIYGESFTCKIEMFRCSICTRLLSLTDASDPLTANEIYSSLLSNNSQPVTLGSTKIAVQPASLLPNILHQRKVKDLNISQHPLTYSSETKRSNNFVADSGPESSAISNSKFTEDWQKALNDMLLNLETKMKGVIEAVRVLSMEAHSPVAFQLISFMGEAVDVLAEIAVLQSKPDLAVRRILSTHVQLTELMDKQKLTPHPRQWLNARLTCVEYLHSAGLFELAQDLAEIGINESIEFKSRIFELNFRGLLLLCKIMLKDTRDWDKNLAEYHILILEEGKKSTCCFLLSKCWSQLGDAISIATPEKQEASALAYDQSEEFMIRYLRPKSGMNIPMTNHSKYFATIAILMYKRVLHYRAVSNEQEAYNLITETIKLAGQVSSVLPKSIVKNMILTLADTIYQNQQLGKTEKSPSYHRKEVKKYYTDIIICEIASGGSDCLTLRSCFEGLLAVAIEEGDESVARRLAHCLNSVSKLESSNKKYQEILNTAMVSQDSMTHFDTPEFLLRELELSRSKLTLTEFCHDDKSQLCFPISLNLFSLADFFNLRRKISLSQNPREICTTDPFCIALGGRIRRYNYFLTNSTAGSKISANFCLSTIIFPALIVPGSIKPENFSTKFQHAFAPSQQVAKELVQQACIQWLKLPVRVMDGEGEAINDRLWNLVICFAYSGKDSTPDSKKLAKGLSRQNSIRTVSSGGKTKIETGRPISSRRASALILVTESDAALEANDKFPIYTTKVPASAVDAVLKKVEATAIALNKFFITNDNEHNKTAEENFDKCLNAIVAAISKQSSFNIANFGKKPVLTQATLTSLRIMFTVFEGRTAQSKEDDILFQWLQRIVSMFWKETKKMEKNKQLALPFKPQEGAPDSTDSSSKTLEVGGGGVALDHLGPIVVNADGTMSRIANWQTMNEIERRNTLRLIAKRNNERMAKLAAEMEKTGDKDGELVSALKDK</sequence>
<feature type="region of interest" description="Disordered" evidence="1">
    <location>
        <begin position="1525"/>
        <end position="1568"/>
    </location>
</feature>
<dbReference type="PANTHER" id="PTHR33487">
    <property type="entry name" value="CILIA- AND FLAGELLA-ASSOCIATED PROTEIN 54"/>
    <property type="match status" value="1"/>
</dbReference>
<evidence type="ECO:0000313" key="2">
    <source>
        <dbReference type="EMBL" id="KAJ3120926.1"/>
    </source>
</evidence>
<feature type="region of interest" description="Disordered" evidence="1">
    <location>
        <begin position="2858"/>
        <end position="2878"/>
    </location>
</feature>
<dbReference type="Proteomes" id="UP001211907">
    <property type="component" value="Unassembled WGS sequence"/>
</dbReference>
<gene>
    <name evidence="2" type="ORF">HK100_012595</name>
</gene>
<protein>
    <submittedName>
        <fullName evidence="2">Uncharacterized protein</fullName>
    </submittedName>
</protein>
<evidence type="ECO:0000313" key="3">
    <source>
        <dbReference type="Proteomes" id="UP001211907"/>
    </source>
</evidence>
<accession>A0AAD5XD37</accession>
<evidence type="ECO:0000256" key="1">
    <source>
        <dbReference type="SAM" id="MobiDB-lite"/>
    </source>
</evidence>